<comment type="subcellular location">
    <subcellularLocation>
        <location evidence="1">Membrane</location>
        <topology evidence="1">Multi-pass membrane protein</topology>
    </subcellularLocation>
</comment>
<dbReference type="OrthoDB" id="10037534at2759"/>
<evidence type="ECO:0000256" key="9">
    <source>
        <dbReference type="ARBA" id="ARBA00023170"/>
    </source>
</evidence>
<keyword evidence="11" id="KW-0807">Transducer</keyword>
<dbReference type="InterPro" id="IPR046338">
    <property type="entry name" value="GAIN_dom_sf"/>
</dbReference>
<dbReference type="EMBL" id="CM012450">
    <property type="protein sequence ID" value="RVE64059.1"/>
    <property type="molecule type" value="Genomic_DNA"/>
</dbReference>
<dbReference type="Gene3D" id="1.20.1070.10">
    <property type="entry name" value="Rhodopsin 7-helix transmembrane proteins"/>
    <property type="match status" value="1"/>
</dbReference>
<feature type="transmembrane region" description="Helical" evidence="13">
    <location>
        <begin position="1135"/>
        <end position="1157"/>
    </location>
</feature>
<dbReference type="PROSITE" id="PS50227">
    <property type="entry name" value="G_PROTEIN_RECEP_F2_3"/>
    <property type="match status" value="1"/>
</dbReference>
<dbReference type="FunFam" id="2.60.220.50:FF:000039">
    <property type="entry name" value="Adhesion G protein-coupled receptor G4b"/>
    <property type="match status" value="1"/>
</dbReference>
<dbReference type="PROSITE" id="PS50221">
    <property type="entry name" value="GAIN_B"/>
    <property type="match status" value="1"/>
</dbReference>
<dbReference type="SUPFAM" id="SSF49899">
    <property type="entry name" value="Concanavalin A-like lectins/glucanases"/>
    <property type="match status" value="1"/>
</dbReference>
<dbReference type="InterPro" id="IPR000832">
    <property type="entry name" value="GPCR_2_secretin-like"/>
</dbReference>
<evidence type="ECO:0000256" key="14">
    <source>
        <dbReference type="SAM" id="SignalP"/>
    </source>
</evidence>
<feature type="compositionally biased region" description="Low complexity" evidence="12">
    <location>
        <begin position="1206"/>
        <end position="1224"/>
    </location>
</feature>
<organism evidence="18 19">
    <name type="scientific">Oryzias javanicus</name>
    <name type="common">Javanese ricefish</name>
    <name type="synonym">Aplocheilus javanicus</name>
    <dbReference type="NCBI Taxonomy" id="123683"/>
    <lineage>
        <taxon>Eukaryota</taxon>
        <taxon>Metazoa</taxon>
        <taxon>Chordata</taxon>
        <taxon>Craniata</taxon>
        <taxon>Vertebrata</taxon>
        <taxon>Euteleostomi</taxon>
        <taxon>Actinopterygii</taxon>
        <taxon>Neopterygii</taxon>
        <taxon>Teleostei</taxon>
        <taxon>Neoteleostei</taxon>
        <taxon>Acanthomorphata</taxon>
        <taxon>Ovalentaria</taxon>
        <taxon>Atherinomorphae</taxon>
        <taxon>Beloniformes</taxon>
        <taxon>Adrianichthyidae</taxon>
        <taxon>Oryziinae</taxon>
        <taxon>Oryzias</taxon>
    </lineage>
</organism>
<evidence type="ECO:0000256" key="2">
    <source>
        <dbReference type="ARBA" id="ARBA00007343"/>
    </source>
</evidence>
<feature type="domain" description="G-protein coupled receptors family 2 profile 1" evidence="16">
    <location>
        <begin position="550"/>
        <end position="609"/>
    </location>
</feature>
<feature type="transmembrane region" description="Helical" evidence="13">
    <location>
        <begin position="1108"/>
        <end position="1129"/>
    </location>
</feature>
<name>A0A437CPZ9_ORYJA</name>
<feature type="transmembrane region" description="Helical" evidence="13">
    <location>
        <begin position="964"/>
        <end position="988"/>
    </location>
</feature>
<dbReference type="PANTHER" id="PTHR12011">
    <property type="entry name" value="ADHESION G-PROTEIN COUPLED RECEPTOR"/>
    <property type="match status" value="1"/>
</dbReference>
<keyword evidence="6" id="KW-0297">G-protein coupled receptor</keyword>
<feature type="transmembrane region" description="Helical" evidence="13">
    <location>
        <begin position="939"/>
        <end position="958"/>
    </location>
</feature>
<feature type="transmembrane region" description="Helical" evidence="13">
    <location>
        <begin position="1008"/>
        <end position="1030"/>
    </location>
</feature>
<dbReference type="PANTHER" id="PTHR12011:SF277">
    <property type="entry name" value="ADHESION G-PROTEIN COUPLED RECEPTOR G4"/>
    <property type="match status" value="1"/>
</dbReference>
<feature type="region of interest" description="Disordered" evidence="12">
    <location>
        <begin position="1205"/>
        <end position="1239"/>
    </location>
</feature>
<dbReference type="Pfam" id="PF01825">
    <property type="entry name" value="GPS"/>
    <property type="match status" value="1"/>
</dbReference>
<dbReference type="PROSITE" id="PS50261">
    <property type="entry name" value="G_PROTEIN_RECEP_F2_4"/>
    <property type="match status" value="1"/>
</dbReference>
<dbReference type="FunFam" id="1.20.1070.10:FF:000043">
    <property type="entry name" value="adhesion G-protein coupled receptor G2 isoform X1"/>
    <property type="match status" value="1"/>
</dbReference>
<keyword evidence="4 14" id="KW-0732">Signal</keyword>
<dbReference type="InterPro" id="IPR017983">
    <property type="entry name" value="GPCR_2_secretin-like_CS"/>
</dbReference>
<evidence type="ECO:0000256" key="7">
    <source>
        <dbReference type="ARBA" id="ARBA00023136"/>
    </source>
</evidence>
<keyword evidence="9" id="KW-0675">Receptor</keyword>
<dbReference type="InterPro" id="IPR013320">
    <property type="entry name" value="ConA-like_dom_sf"/>
</dbReference>
<dbReference type="Pfam" id="PF13385">
    <property type="entry name" value="Laminin_G_3"/>
    <property type="match status" value="1"/>
</dbReference>
<keyword evidence="3 13" id="KW-0812">Transmembrane</keyword>
<dbReference type="GO" id="GO:0005886">
    <property type="term" value="C:plasma membrane"/>
    <property type="evidence" value="ECO:0007669"/>
    <property type="project" value="TreeGrafter"/>
</dbReference>
<dbReference type="PROSITE" id="PS00650">
    <property type="entry name" value="G_PROTEIN_RECEP_F2_2"/>
    <property type="match status" value="1"/>
</dbReference>
<evidence type="ECO:0000256" key="4">
    <source>
        <dbReference type="ARBA" id="ARBA00022729"/>
    </source>
</evidence>
<dbReference type="GO" id="GO:0007189">
    <property type="term" value="P:adenylate cyclase-activating G protein-coupled receptor signaling pathway"/>
    <property type="evidence" value="ECO:0007669"/>
    <property type="project" value="TreeGrafter"/>
</dbReference>
<evidence type="ECO:0000256" key="6">
    <source>
        <dbReference type="ARBA" id="ARBA00023040"/>
    </source>
</evidence>
<dbReference type="SUPFAM" id="SSF81321">
    <property type="entry name" value="Family A G protein-coupled receptor-like"/>
    <property type="match status" value="1"/>
</dbReference>
<dbReference type="Proteomes" id="UP000283210">
    <property type="component" value="Chromosome 14"/>
</dbReference>
<keyword evidence="10" id="KW-0325">Glycoprotein</keyword>
<protein>
    <recommendedName>
        <fullName evidence="20">G-protein coupled receptors family 2 profile 2 domain-containing protein</fullName>
    </recommendedName>
</protein>
<dbReference type="InterPro" id="IPR036445">
    <property type="entry name" value="GPCR_2_extracell_dom_sf"/>
</dbReference>
<dbReference type="PRINTS" id="PR00249">
    <property type="entry name" value="GPCRSECRETIN"/>
</dbReference>
<evidence type="ECO:0000256" key="3">
    <source>
        <dbReference type="ARBA" id="ARBA00022692"/>
    </source>
</evidence>
<proteinExistence type="inferred from homology"/>
<feature type="transmembrane region" description="Helical" evidence="13">
    <location>
        <begin position="904"/>
        <end position="927"/>
    </location>
</feature>
<reference evidence="18 19" key="1">
    <citation type="submission" date="2018-11" db="EMBL/GenBank/DDBJ databases">
        <authorList>
            <person name="Lopez-Roques C."/>
            <person name="Donnadieu C."/>
            <person name="Bouchez O."/>
            <person name="Klopp C."/>
            <person name="Cabau C."/>
            <person name="Zahm M."/>
        </authorList>
    </citation>
    <scope>NUCLEOTIDE SEQUENCE [LARGE SCALE GENOMIC DNA]</scope>
    <source>
        <strain evidence="18">RS831</strain>
        <tissue evidence="18">Whole body</tissue>
    </source>
</reference>
<evidence type="ECO:0000313" key="18">
    <source>
        <dbReference type="EMBL" id="RVE64059.1"/>
    </source>
</evidence>
<dbReference type="GO" id="GO:0004930">
    <property type="term" value="F:G protein-coupled receptor activity"/>
    <property type="evidence" value="ECO:0007669"/>
    <property type="project" value="UniProtKB-KW"/>
</dbReference>
<evidence type="ECO:0000259" key="15">
    <source>
        <dbReference type="PROSITE" id="PS50221"/>
    </source>
</evidence>
<dbReference type="Gene3D" id="2.60.220.50">
    <property type="match status" value="1"/>
</dbReference>
<keyword evidence="19" id="KW-1185">Reference proteome</keyword>
<dbReference type="Gene3D" id="4.10.1240.10">
    <property type="entry name" value="GPCR, family 2, extracellular hormone receptor domain"/>
    <property type="match status" value="1"/>
</dbReference>
<feature type="domain" description="G-protein coupled receptors family 2 profile 2" evidence="17">
    <location>
        <begin position="902"/>
        <end position="1159"/>
    </location>
</feature>
<evidence type="ECO:0000256" key="10">
    <source>
        <dbReference type="ARBA" id="ARBA00023180"/>
    </source>
</evidence>
<feature type="compositionally biased region" description="Basic and acidic residues" evidence="12">
    <location>
        <begin position="1225"/>
        <end position="1238"/>
    </location>
</feature>
<feature type="transmembrane region" description="Helical" evidence="13">
    <location>
        <begin position="1061"/>
        <end position="1087"/>
    </location>
</feature>
<evidence type="ECO:0000256" key="5">
    <source>
        <dbReference type="ARBA" id="ARBA00022989"/>
    </source>
</evidence>
<dbReference type="SMART" id="SM00159">
    <property type="entry name" value="PTX"/>
    <property type="match status" value="1"/>
</dbReference>
<dbReference type="AlphaFoldDB" id="A0A437CPZ9"/>
<sequence length="1252" mass="140583">MEYCLLPDYFTERFVMIFLKNFPKLFMILSLLSGFACAEEPVSCKTLWGKVGDFSRCTHWTLNPQVSIPALQELTACLNLKLEAEPTFPVTVFMYRHPAAQYAELGLGIKGKLLVVWLFGEEWKTQPVNLYLSQWYSVCITWSQTNNKLTLFVNGDQTNMTAVLYPKASSFASPAGCKLSPNGSLTLGAGHFIANGNIQVIPDSSFPGKLSTFRIWGKERSEEEVMFLKCTEGDIVKWEEDHWDTGSCQSRPDLSLQCEWTFYEVRLLIEIIRYDQNNTELYRARDIAHRWLRGVLPRSIYLHRVSVFDIISSFIEEHIAATPAEDGLMSWAGPNINRFYCLVHATVSPPMDVAYVQNEIHIDLMKAYHDPSGVLQLRADFNTIQTIPVETFSLTTISPSPVETNPTPSTTSTFTTAIPSSSLASVSDLYFEIKVNVSIAGNYNPQEILPIWLNTSLPDDLMVVLDIQLVTRAERHLFYLQSKNITADAVSIYQVSRESLIFQVQVLMLFADTEEIEKEIRDLLMMPYNNGSITIATEDIDISRILVYKCNMETQQTLKGQFMWPETTGGKTATLSCPKNPLQSATRHCKVCMLTHWLDPDLVDCDRMVETIPDLDDVEVTPDNAMDVVETIEDLISDSSSLLYKDMVTVLNKLKVILNVSVVTPNLGQAVINIISDILESDSNLTPFTNTILNITESVGDRIVGYEGSFTLVAPAMALSVVDVVPDHFDSLYFGVTCDLTGINPEICIDKCPPNGTVAFISLPSILKDSFPEHELNQNPTRVQFQFYGIPLLFQHNQKQQILNTFVVSASVTNISSPIRDLAEDVTIMLHHLKSNARHKDVQCVYWNFNKNNGHGGWDDEGCQTHNSSSDYTTCLCNHLTHFGVLLDVSRTPLDPANEQILTIITYVGCGVSSLFLGITVLIYTIFDKLRRDYPSQILINLSLALLGLNLVFLVNSWLSSWEVYALCVGVASTLHYFLLASFSWMGLEAVNMYFALVKVFNVYVPSYILKFCALGWGIPLVVCVLVLIINRDAYGSHMTTDSTLPTLNNSDNFCWIQDNITFYVSVVAYAALLFLFNIGVFVVVLIQIRRMRVNSPAGTPRGLLHDLKGVASLTLLLGLTWTVGFFTWGPARIFLLYLFSVLNTLQGLFIFIFHCLMKENVRKQFRIHLCFGRFRLDEYSEWSNSASVGVKAEPQENLPRAASHSFQSVKSSSTESTSASSDSSQRDSSCKRPHLGEKTQNLKVKSQVCVL</sequence>
<evidence type="ECO:0000313" key="19">
    <source>
        <dbReference type="Proteomes" id="UP000283210"/>
    </source>
</evidence>
<feature type="chain" id="PRO_5019183076" description="G-protein coupled receptors family 2 profile 2 domain-containing protein" evidence="14">
    <location>
        <begin position="39"/>
        <end position="1252"/>
    </location>
</feature>
<dbReference type="InterPro" id="IPR057244">
    <property type="entry name" value="GAIN_B"/>
</dbReference>
<comment type="similarity">
    <text evidence="2">Belongs to the G-protein coupled receptor 2 family. Adhesion G-protein coupled receptor (ADGR) subfamily.</text>
</comment>
<feature type="signal peptide" evidence="14">
    <location>
        <begin position="1"/>
        <end position="38"/>
    </location>
</feature>
<evidence type="ECO:0000256" key="8">
    <source>
        <dbReference type="ARBA" id="ARBA00023157"/>
    </source>
</evidence>
<feature type="domain" description="GAIN-B" evidence="15">
    <location>
        <begin position="708"/>
        <end position="893"/>
    </location>
</feature>
<dbReference type="Pfam" id="PF00002">
    <property type="entry name" value="7tm_2"/>
    <property type="match status" value="1"/>
</dbReference>
<dbReference type="GO" id="GO:0007166">
    <property type="term" value="P:cell surface receptor signaling pathway"/>
    <property type="evidence" value="ECO:0007669"/>
    <property type="project" value="InterPro"/>
</dbReference>
<dbReference type="SMART" id="SM00303">
    <property type="entry name" value="GPS"/>
    <property type="match status" value="1"/>
</dbReference>
<keyword evidence="5 13" id="KW-1133">Transmembrane helix</keyword>
<evidence type="ECO:0000259" key="17">
    <source>
        <dbReference type="PROSITE" id="PS50261"/>
    </source>
</evidence>
<accession>A0A437CPZ9</accession>
<gene>
    <name evidence="18" type="ORF">OJAV_G00142640</name>
</gene>
<keyword evidence="8" id="KW-1015">Disulfide bond</keyword>
<dbReference type="InterPro" id="IPR000203">
    <property type="entry name" value="GPS"/>
</dbReference>
<keyword evidence="7 13" id="KW-0472">Membrane</keyword>
<dbReference type="Gene3D" id="2.60.120.200">
    <property type="match status" value="1"/>
</dbReference>
<reference evidence="18 19" key="2">
    <citation type="submission" date="2019-01" db="EMBL/GenBank/DDBJ databases">
        <title>A chromosome length genome reference of the Java medaka (oryzias javanicus).</title>
        <authorList>
            <person name="Herpin A."/>
            <person name="Takehana Y."/>
            <person name="Naruse K."/>
            <person name="Ansai S."/>
            <person name="Kawaguchi M."/>
        </authorList>
    </citation>
    <scope>NUCLEOTIDE SEQUENCE [LARGE SCALE GENOMIC DNA]</scope>
    <source>
        <strain evidence="18">RS831</strain>
        <tissue evidence="18">Whole body</tissue>
    </source>
</reference>
<dbReference type="InterPro" id="IPR001879">
    <property type="entry name" value="GPCR_2_extracellular_dom"/>
</dbReference>
<dbReference type="CDD" id="cd15997">
    <property type="entry name" value="7tmB2_GPR112"/>
    <property type="match status" value="1"/>
</dbReference>
<evidence type="ECO:0008006" key="20">
    <source>
        <dbReference type="Google" id="ProtNLM"/>
    </source>
</evidence>
<evidence type="ECO:0000256" key="12">
    <source>
        <dbReference type="SAM" id="MobiDB-lite"/>
    </source>
</evidence>
<evidence type="ECO:0000256" key="11">
    <source>
        <dbReference type="ARBA" id="ARBA00023224"/>
    </source>
</evidence>
<evidence type="ECO:0000256" key="13">
    <source>
        <dbReference type="SAM" id="Phobius"/>
    </source>
</evidence>
<dbReference type="InterPro" id="IPR001759">
    <property type="entry name" value="PTX_dom"/>
</dbReference>
<evidence type="ECO:0000259" key="16">
    <source>
        <dbReference type="PROSITE" id="PS50227"/>
    </source>
</evidence>
<evidence type="ECO:0000256" key="1">
    <source>
        <dbReference type="ARBA" id="ARBA00004141"/>
    </source>
</evidence>
<dbReference type="InterPro" id="IPR017981">
    <property type="entry name" value="GPCR_2-like_7TM"/>
</dbReference>